<evidence type="ECO:0000256" key="2">
    <source>
        <dbReference type="SAM" id="Coils"/>
    </source>
</evidence>
<comment type="similarity">
    <text evidence="1">Belongs to the plasmid mobilization pre family.</text>
</comment>
<evidence type="ECO:0000256" key="1">
    <source>
        <dbReference type="ARBA" id="ARBA00010657"/>
    </source>
</evidence>
<evidence type="ECO:0000256" key="3">
    <source>
        <dbReference type="SAM" id="MobiDB-lite"/>
    </source>
</evidence>
<feature type="non-terminal residue" evidence="4">
    <location>
        <position position="399"/>
    </location>
</feature>
<protein>
    <submittedName>
        <fullName evidence="4">Plasmid recombination protein</fullName>
    </submittedName>
</protein>
<accession>A0ABT7ZQH9</accession>
<evidence type="ECO:0000313" key="4">
    <source>
        <dbReference type="EMBL" id="MDN3429208.1"/>
    </source>
</evidence>
<dbReference type="RefSeq" id="WP_290215621.1">
    <property type="nucleotide sequence ID" value="NZ_JASDCQ010000016.1"/>
</dbReference>
<reference evidence="4 5" key="1">
    <citation type="submission" date="2023-03" db="EMBL/GenBank/DDBJ databases">
        <authorList>
            <person name="Uniacke-Lowe S."/>
            <person name="Ross P."/>
            <person name="Hill C."/>
        </authorList>
    </citation>
    <scope>NUCLEOTIDE SEQUENCE [LARGE SCALE GENOMIC DNA]</scope>
    <source>
        <strain evidence="4 5">APC 4016</strain>
    </source>
</reference>
<keyword evidence="5" id="KW-1185">Reference proteome</keyword>
<dbReference type="Pfam" id="PF01076">
    <property type="entry name" value="Mob_Pre"/>
    <property type="match status" value="1"/>
</dbReference>
<dbReference type="InterPro" id="IPR001668">
    <property type="entry name" value="Mob_Pre"/>
</dbReference>
<proteinExistence type="inferred from homology"/>
<feature type="region of interest" description="Disordered" evidence="3">
    <location>
        <begin position="1"/>
        <end position="36"/>
    </location>
</feature>
<sequence>MGMSISLKKDTAKTNINHNNRKFNDKDKEQNSHIDFSRSGANQYLVQKSLKELYKTEFGQAQADYNAKQKRSDRKIKNYYDQVKASKKTSVQQEMILQVGDKDHFQDNPENRKLANDILKEWFDKFEERNPNLKVYNAVIHNDEASPHMHLNFVPVATGYQRGMDKQVSFDKAITQQDKTLNKERPFEDWRNREVLLLENMLKERGIERELVGTNEFKDVNDFKEKKEQIQELDTKIVDLEKKYTAEREKLQKGVQGLVKAVESSKSVEGIEGEKAGVFDRKNVKLPVEDFDNMKTLAMASEALKMQNTRLQRELDATLREKQELQKENAGLKKENSRLEKLNQIQKRAITYLKDMSHLIKKNSEKFLGVSKEDMTNFVGKVRAAALLHEYKNGAREEM</sequence>
<dbReference type="Gene3D" id="3.30.930.30">
    <property type="match status" value="1"/>
</dbReference>
<dbReference type="Proteomes" id="UP001225873">
    <property type="component" value="Unassembled WGS sequence"/>
</dbReference>
<evidence type="ECO:0000313" key="5">
    <source>
        <dbReference type="Proteomes" id="UP001225873"/>
    </source>
</evidence>
<comment type="caution">
    <text evidence="4">The sequence shown here is derived from an EMBL/GenBank/DDBJ whole genome shotgun (WGS) entry which is preliminary data.</text>
</comment>
<dbReference type="CDD" id="cd17242">
    <property type="entry name" value="MobM_relaxase"/>
    <property type="match status" value="1"/>
</dbReference>
<feature type="compositionally biased region" description="Basic and acidic residues" evidence="3">
    <location>
        <begin position="22"/>
        <end position="36"/>
    </location>
</feature>
<feature type="coiled-coil region" evidence="2">
    <location>
        <begin position="301"/>
        <end position="349"/>
    </location>
</feature>
<dbReference type="EMBL" id="JASDCQ010000016">
    <property type="protein sequence ID" value="MDN3429208.1"/>
    <property type="molecule type" value="Genomic_DNA"/>
</dbReference>
<name>A0ABT7ZQH9_9BACL</name>
<feature type="coiled-coil region" evidence="2">
    <location>
        <begin position="223"/>
        <end position="250"/>
    </location>
</feature>
<keyword evidence="2" id="KW-0175">Coiled coil</keyword>
<gene>
    <name evidence="4" type="ORF">QMA01_18080</name>
</gene>
<organism evidence="4 5">
    <name type="scientific">Planococcus notacanthi</name>
    <dbReference type="NCBI Taxonomy" id="3035188"/>
    <lineage>
        <taxon>Bacteria</taxon>
        <taxon>Bacillati</taxon>
        <taxon>Bacillota</taxon>
        <taxon>Bacilli</taxon>
        <taxon>Bacillales</taxon>
        <taxon>Caryophanaceae</taxon>
        <taxon>Planococcus</taxon>
    </lineage>
</organism>